<evidence type="ECO:0000313" key="1">
    <source>
        <dbReference type="EMBL" id="AEF84864.1"/>
    </source>
</evidence>
<accession>F5YJE9</accession>
<keyword evidence="2" id="KW-1185">Reference proteome</keyword>
<reference evidence="2" key="1">
    <citation type="submission" date="2009-12" db="EMBL/GenBank/DDBJ databases">
        <title>Complete sequence of Treponema primitia strain ZAS-2.</title>
        <authorList>
            <person name="Tetu S.G."/>
            <person name="Matson E."/>
            <person name="Ren Q."/>
            <person name="Seshadri R."/>
            <person name="Elbourne L."/>
            <person name="Hassan K.A."/>
            <person name="Durkin A."/>
            <person name="Radune D."/>
            <person name="Mohamoud Y."/>
            <person name="Shay R."/>
            <person name="Jin S."/>
            <person name="Zhang X."/>
            <person name="Lucey K."/>
            <person name="Ballor N.R."/>
            <person name="Ottesen E."/>
            <person name="Rosenthal R."/>
            <person name="Allen A."/>
            <person name="Leadbetter J.R."/>
            <person name="Paulsen I.T."/>
        </authorList>
    </citation>
    <scope>NUCLEOTIDE SEQUENCE [LARGE SCALE GENOMIC DNA]</scope>
    <source>
        <strain evidence="2">ATCC BAA-887 / DSM 12427 / ZAS-2</strain>
    </source>
</reference>
<evidence type="ECO:0000313" key="2">
    <source>
        <dbReference type="Proteomes" id="UP000009223"/>
    </source>
</evidence>
<dbReference type="Proteomes" id="UP000009223">
    <property type="component" value="Chromosome"/>
</dbReference>
<reference evidence="1 2" key="2">
    <citation type="journal article" date="2011" name="ISME J.">
        <title>RNA-seq reveals cooperative metabolic interactions between two termite-gut spirochete species in co-culture.</title>
        <authorList>
            <person name="Rosenthal A.Z."/>
            <person name="Matson E.G."/>
            <person name="Eldar A."/>
            <person name="Leadbetter J.R."/>
        </authorList>
    </citation>
    <scope>NUCLEOTIDE SEQUENCE [LARGE SCALE GENOMIC DNA]</scope>
    <source>
        <strain evidence="2">ATCC BAA-887 / DSM 12427 / ZAS-2</strain>
    </source>
</reference>
<organism evidence="1 2">
    <name type="scientific">Treponema primitia (strain ATCC BAA-887 / DSM 12427 / ZAS-2)</name>
    <dbReference type="NCBI Taxonomy" id="545694"/>
    <lineage>
        <taxon>Bacteria</taxon>
        <taxon>Pseudomonadati</taxon>
        <taxon>Spirochaetota</taxon>
        <taxon>Spirochaetia</taxon>
        <taxon>Spirochaetales</taxon>
        <taxon>Treponemataceae</taxon>
        <taxon>Treponema</taxon>
    </lineage>
</organism>
<dbReference type="AlphaFoldDB" id="F5YJE9"/>
<dbReference type="RefSeq" id="WP_015709297.1">
    <property type="nucleotide sequence ID" value="NC_015578.1"/>
</dbReference>
<dbReference type="KEGG" id="tpi:TREPR_0740"/>
<proteinExistence type="predicted"/>
<sequence>MKKFLLIYLIAVFSILTDSCQLPTNDDIEDSNDYDTNKFTITTSDYLTYTAKYDGKVVNAAWSITGGKTSPYSIGAGVTTKMIGNYLSFGLDEVSDSFIVKATYKNMTKEYPILYNRTYNLVLNTILENDWYFAVNTMHITKLGTDIYFTTGFEVTAAVNTGTNSDNLAVFKINKPELEIVSYLESINFDGIFSPYYTIEDLYDYIRPYSGRITFLVPDVDGYIRYIYIENVNGYSVGNMGDQTKWSIRPK</sequence>
<name>F5YJE9_TREPZ</name>
<gene>
    <name evidence="1" type="ordered locus">TREPR_0740</name>
</gene>
<dbReference type="HOGENOM" id="CLU_1106727_0_0_12"/>
<protein>
    <submittedName>
        <fullName evidence="1">Uncharacterized protein</fullName>
    </submittedName>
</protein>
<dbReference type="EMBL" id="CP001843">
    <property type="protein sequence ID" value="AEF84864.1"/>
    <property type="molecule type" value="Genomic_DNA"/>
</dbReference>